<dbReference type="AlphaFoldDB" id="A0A2G6Q5Q1"/>
<dbReference type="SUPFAM" id="SSF82771">
    <property type="entry name" value="GIY-YIG endonuclease"/>
    <property type="match status" value="1"/>
</dbReference>
<dbReference type="EMBL" id="NWUW01000041">
    <property type="protein sequence ID" value="PIE92153.1"/>
    <property type="molecule type" value="Genomic_DNA"/>
</dbReference>
<proteinExistence type="predicted"/>
<dbReference type="Proteomes" id="UP000228484">
    <property type="component" value="Unassembled WGS sequence"/>
</dbReference>
<protein>
    <submittedName>
        <fullName evidence="1">Uncharacterized protein</fullName>
    </submittedName>
</protein>
<evidence type="ECO:0000313" key="2">
    <source>
        <dbReference type="Proteomes" id="UP000228484"/>
    </source>
</evidence>
<dbReference type="RefSeq" id="WP_099686465.1">
    <property type="nucleotide sequence ID" value="NZ_NWUW01000041.1"/>
</dbReference>
<keyword evidence="2" id="KW-1185">Reference proteome</keyword>
<gene>
    <name evidence="1" type="ORF">CO726_28040</name>
</gene>
<name>A0A2G6Q5Q1_9BACI</name>
<dbReference type="Gene3D" id="3.40.1440.10">
    <property type="entry name" value="GIY-YIG endonuclease"/>
    <property type="match status" value="1"/>
</dbReference>
<reference evidence="1 2" key="1">
    <citation type="submission" date="2017-09" db="EMBL/GenBank/DDBJ databases">
        <title>Biocontrol bacteria screening and application from spent mushroom substrate.</title>
        <authorList>
            <person name="Sun X."/>
        </authorList>
    </citation>
    <scope>NUCLEOTIDE SEQUENCE [LARGE SCALE GENOMIC DNA]</scope>
    <source>
        <strain evidence="1 2">100374</strain>
    </source>
</reference>
<organism evidence="1 2">
    <name type="scientific">Bacillus fungorum</name>
    <dbReference type="NCBI Taxonomy" id="2039284"/>
    <lineage>
        <taxon>Bacteria</taxon>
        <taxon>Bacillati</taxon>
        <taxon>Bacillota</taxon>
        <taxon>Bacilli</taxon>
        <taxon>Bacillales</taxon>
        <taxon>Bacillaceae</taxon>
        <taxon>Bacillus</taxon>
    </lineage>
</organism>
<comment type="caution">
    <text evidence="1">The sequence shown here is derived from an EMBL/GenBank/DDBJ whole genome shotgun (WGS) entry which is preliminary data.</text>
</comment>
<sequence>MEIIKDIKLKRQYLQMLDEKCSCIFHNSHRVCGIYAIFNKINGKVYIGKTTKKIFHYLRTVRLYALREGNMHNKQLQSDFNNYGEENFEFFILDKFAIVDEGSTMNDALNQTINYLEVFYISQLKTNEAAFGYNILIGGDNDITITGINSLVYQEKLKREQWVYGDLVGSKELPFAIPDIYVPRKRLKCPNNPPGLGSIIGSYMKKDRKANSFNQYVNIFLTMYRERDYVQAHIHLIPFLLAQQVRKVYPNTPIISVDATCDFCEKDVSEKVKTYCLSNIDKFQGHIYCYEHQNFNKIFNIQFEEL</sequence>
<accession>A0A2G6Q5Q1</accession>
<dbReference type="InterPro" id="IPR035901">
    <property type="entry name" value="GIY-YIG_endonuc_sf"/>
</dbReference>
<evidence type="ECO:0000313" key="1">
    <source>
        <dbReference type="EMBL" id="PIE92153.1"/>
    </source>
</evidence>